<dbReference type="AlphaFoldDB" id="A0A060T954"/>
<organism evidence="5">
    <name type="scientific">Blastobotrys adeninivorans</name>
    <name type="common">Yeast</name>
    <name type="synonym">Arxula adeninivorans</name>
    <dbReference type="NCBI Taxonomy" id="409370"/>
    <lineage>
        <taxon>Eukaryota</taxon>
        <taxon>Fungi</taxon>
        <taxon>Dikarya</taxon>
        <taxon>Ascomycota</taxon>
        <taxon>Saccharomycotina</taxon>
        <taxon>Dipodascomycetes</taxon>
        <taxon>Dipodascales</taxon>
        <taxon>Trichomonascaceae</taxon>
        <taxon>Blastobotrys</taxon>
    </lineage>
</organism>
<reference evidence="5" key="2">
    <citation type="submission" date="2014-06" db="EMBL/GenBank/DDBJ databases">
        <title>The complete genome of Blastobotrys (Arxula) adeninivorans LS3 - a yeast of biotechnological interest.</title>
        <authorList>
            <person name="Kunze G."/>
            <person name="Gaillardin C."/>
            <person name="Czernicka M."/>
            <person name="Durrens P."/>
            <person name="Martin T."/>
            <person name="Boer E."/>
            <person name="Gabaldon T."/>
            <person name="Cruz J."/>
            <person name="Talla E."/>
            <person name="Marck C."/>
            <person name="Goffeau A."/>
            <person name="Barbe V."/>
            <person name="Baret P."/>
            <person name="Baronian K."/>
            <person name="Beier S."/>
            <person name="Bleykasten C."/>
            <person name="Bode R."/>
            <person name="Casaregola S."/>
            <person name="Despons L."/>
            <person name="Fairhead C."/>
            <person name="Giersberg M."/>
            <person name="Gierski P."/>
            <person name="Hahnel U."/>
            <person name="Hartmann A."/>
            <person name="Jankowska D."/>
            <person name="Jubin C."/>
            <person name="Jung P."/>
            <person name="Lafontaine I."/>
            <person name="Leh-Louis V."/>
            <person name="Lemaire M."/>
            <person name="Marcet-Houben M."/>
            <person name="Mascher M."/>
            <person name="Morel G."/>
            <person name="Richard G.-F."/>
            <person name="Riechen J."/>
            <person name="Sacerdot C."/>
            <person name="Sarkar A."/>
            <person name="Savel G."/>
            <person name="Schacherer J."/>
            <person name="Sherman D."/>
            <person name="Straub M.-L."/>
            <person name="Stein N."/>
            <person name="Thierry A."/>
            <person name="Trautwein-Schult A."/>
            <person name="Westhof E."/>
            <person name="Worch S."/>
            <person name="Dujon B."/>
            <person name="Souciet J.-L."/>
            <person name="Wincker P."/>
            <person name="Scholz U."/>
            <person name="Neuveglise N."/>
        </authorList>
    </citation>
    <scope>NUCLEOTIDE SEQUENCE</scope>
    <source>
        <strain evidence="5">LS3</strain>
    </source>
</reference>
<evidence type="ECO:0000256" key="3">
    <source>
        <dbReference type="SAM" id="MobiDB-lite"/>
    </source>
</evidence>
<dbReference type="SUPFAM" id="SSF50249">
    <property type="entry name" value="Nucleic acid-binding proteins"/>
    <property type="match status" value="1"/>
</dbReference>
<reference evidence="5" key="1">
    <citation type="submission" date="2014-02" db="EMBL/GenBank/DDBJ databases">
        <authorList>
            <person name="Genoscope - CEA"/>
        </authorList>
    </citation>
    <scope>NUCLEOTIDE SEQUENCE</scope>
    <source>
        <strain evidence="5">LS3</strain>
    </source>
</reference>
<dbReference type="InterPro" id="IPR012340">
    <property type="entry name" value="NA-bd_OB-fold"/>
</dbReference>
<dbReference type="Gene3D" id="2.40.50.140">
    <property type="entry name" value="Nucleic acid-binding proteins"/>
    <property type="match status" value="1"/>
</dbReference>
<dbReference type="Pfam" id="PF01176">
    <property type="entry name" value="eIF-1a"/>
    <property type="match status" value="1"/>
</dbReference>
<gene>
    <name evidence="5" type="ORF">GNLVRS02_ARAD1C35398g</name>
</gene>
<dbReference type="EMBL" id="HG937693">
    <property type="protein sequence ID" value="CDP35432.1"/>
    <property type="molecule type" value="Genomic_DNA"/>
</dbReference>
<dbReference type="InterPro" id="IPR001253">
    <property type="entry name" value="TIF_eIF-1A"/>
</dbReference>
<proteinExistence type="inferred from homology"/>
<dbReference type="GO" id="GO:0003723">
    <property type="term" value="F:RNA binding"/>
    <property type="evidence" value="ECO:0007669"/>
    <property type="project" value="UniProtKB-KW"/>
</dbReference>
<dbReference type="SMART" id="SM00652">
    <property type="entry name" value="eIF1a"/>
    <property type="match status" value="1"/>
</dbReference>
<feature type="domain" description="S1-like" evidence="4">
    <location>
        <begin position="22"/>
        <end position="92"/>
    </location>
</feature>
<evidence type="ECO:0000259" key="4">
    <source>
        <dbReference type="Pfam" id="PF01176"/>
    </source>
</evidence>
<evidence type="ECO:0000256" key="1">
    <source>
        <dbReference type="ARBA" id="ARBA00007340"/>
    </source>
</evidence>
<protein>
    <submittedName>
        <fullName evidence="5">ARAD1C35398p</fullName>
    </submittedName>
</protein>
<evidence type="ECO:0000256" key="2">
    <source>
        <dbReference type="ARBA" id="ARBA00022884"/>
    </source>
</evidence>
<comment type="similarity">
    <text evidence="1">Belongs to the EIF1AD family.</text>
</comment>
<accession>A0A060T954</accession>
<feature type="region of interest" description="Disordered" evidence="3">
    <location>
        <begin position="115"/>
        <end position="146"/>
    </location>
</feature>
<dbReference type="InterPro" id="IPR039294">
    <property type="entry name" value="EIF1AD"/>
</dbReference>
<sequence>MVRKAQRVLDEVGTPPDDLGDQIIGSIVKARGNSLYEVSVPESHQSKAPEPVLLVSMPPKFRNTVFVKRGGFVVVQLYDNIDSKVHGEISYIVTDKREWQRYPYWPAEYRKEDKIDLGLSDNEDESEEEYEDEGQEEEEEQPYRAN</sequence>
<dbReference type="PhylomeDB" id="A0A060T954"/>
<evidence type="ECO:0000313" key="5">
    <source>
        <dbReference type="EMBL" id="CDP35432.1"/>
    </source>
</evidence>
<dbReference type="PANTHER" id="PTHR21641">
    <property type="entry name" value="TRANSLATION INITIATION FACTOR-RELATED"/>
    <property type="match status" value="1"/>
</dbReference>
<name>A0A060T954_BLAAD</name>
<keyword evidence="2" id="KW-0694">RNA-binding</keyword>
<feature type="compositionally biased region" description="Acidic residues" evidence="3">
    <location>
        <begin position="121"/>
        <end position="140"/>
    </location>
</feature>
<dbReference type="GO" id="GO:0005634">
    <property type="term" value="C:nucleus"/>
    <property type="evidence" value="ECO:0007669"/>
    <property type="project" value="TreeGrafter"/>
</dbReference>
<dbReference type="PANTHER" id="PTHR21641:SF0">
    <property type="entry name" value="RNA-BINDING PROTEIN EIF1AD-RELATED"/>
    <property type="match status" value="1"/>
</dbReference>
<dbReference type="GO" id="GO:0003743">
    <property type="term" value="F:translation initiation factor activity"/>
    <property type="evidence" value="ECO:0007669"/>
    <property type="project" value="InterPro"/>
</dbReference>
<dbReference type="InterPro" id="IPR006196">
    <property type="entry name" value="RNA-binding_domain_S1_IF1"/>
</dbReference>